<reference evidence="1 2" key="1">
    <citation type="submission" date="2020-08" db="EMBL/GenBank/DDBJ databases">
        <title>Genomic Encyclopedia of Type Strains, Phase III (KMG-III): the genomes of soil and plant-associated and newly described type strains.</title>
        <authorList>
            <person name="Whitman W."/>
        </authorList>
    </citation>
    <scope>NUCLEOTIDE SEQUENCE [LARGE SCALE GENOMIC DNA]</scope>
    <source>
        <strain evidence="1 2">CECT 4113</strain>
    </source>
</reference>
<protein>
    <submittedName>
        <fullName evidence="1">Uncharacterized protein</fullName>
    </submittedName>
</protein>
<sequence>MCFSLLWAATVDVRHQVLSHTESLPAPLM</sequence>
<proteinExistence type="predicted"/>
<evidence type="ECO:0000313" key="2">
    <source>
        <dbReference type="Proteomes" id="UP000518315"/>
    </source>
</evidence>
<accession>A0A7W5G2Q2</accession>
<evidence type="ECO:0000313" key="1">
    <source>
        <dbReference type="EMBL" id="MBB3138152.1"/>
    </source>
</evidence>
<name>A0A7W5G2Q2_9HYPH</name>
<dbReference type="EMBL" id="JACHXH010000028">
    <property type="protein sequence ID" value="MBB3138152.1"/>
    <property type="molecule type" value="Genomic_DNA"/>
</dbReference>
<gene>
    <name evidence="1" type="ORF">FHS26_005930</name>
</gene>
<keyword evidence="2" id="KW-1185">Reference proteome</keyword>
<dbReference type="Proteomes" id="UP000518315">
    <property type="component" value="Unassembled WGS sequence"/>
</dbReference>
<comment type="caution">
    <text evidence="1">The sequence shown here is derived from an EMBL/GenBank/DDBJ whole genome shotgun (WGS) entry which is preliminary data.</text>
</comment>
<dbReference type="AlphaFoldDB" id="A0A7W5G2Q2"/>
<organism evidence="1 2">
    <name type="scientific">Rhizobium pisi</name>
    <dbReference type="NCBI Taxonomy" id="574561"/>
    <lineage>
        <taxon>Bacteria</taxon>
        <taxon>Pseudomonadati</taxon>
        <taxon>Pseudomonadota</taxon>
        <taxon>Alphaproteobacteria</taxon>
        <taxon>Hyphomicrobiales</taxon>
        <taxon>Rhizobiaceae</taxon>
        <taxon>Rhizobium/Agrobacterium group</taxon>
        <taxon>Rhizobium</taxon>
    </lineage>
</organism>